<dbReference type="EMBL" id="CANHGI010000004">
    <property type="protein sequence ID" value="CAI5447334.1"/>
    <property type="molecule type" value="Genomic_DNA"/>
</dbReference>
<dbReference type="GO" id="GO:0070008">
    <property type="term" value="F:serine-type exopeptidase activity"/>
    <property type="evidence" value="ECO:0007669"/>
    <property type="project" value="InterPro"/>
</dbReference>
<dbReference type="AlphaFoldDB" id="A0A9P1IKN0"/>
<keyword evidence="5" id="KW-0720">Serine protease</keyword>
<dbReference type="FunFam" id="1.20.120.980:FF:000007">
    <property type="entry name" value="Predicted protein"/>
    <property type="match status" value="1"/>
</dbReference>
<dbReference type="Pfam" id="PF05577">
    <property type="entry name" value="Peptidase_S28"/>
    <property type="match status" value="1"/>
</dbReference>
<gene>
    <name evidence="7" type="ORF">CAMP_LOCUS9971</name>
</gene>
<evidence type="ECO:0000256" key="3">
    <source>
        <dbReference type="ARBA" id="ARBA00022729"/>
    </source>
</evidence>
<dbReference type="Gene3D" id="3.40.50.1820">
    <property type="entry name" value="alpha/beta hydrolase"/>
    <property type="match status" value="1"/>
</dbReference>
<keyword evidence="4" id="KW-0378">Hydrolase</keyword>
<evidence type="ECO:0000256" key="2">
    <source>
        <dbReference type="ARBA" id="ARBA00022670"/>
    </source>
</evidence>
<protein>
    <submittedName>
        <fullName evidence="7">Uncharacterized protein</fullName>
    </submittedName>
</protein>
<comment type="similarity">
    <text evidence="1">Belongs to the peptidase S28 family.</text>
</comment>
<dbReference type="OrthoDB" id="2130629at2759"/>
<sequence length="405" mass="46173">MFDLAPELNAAVVFVEHRYYGNSKPFGNQSFSSVENLGYLSSSQALADYAFVVQHLKNGKTIPGADENTAVIAIGGSYGGMLSAWLRMKYPHIIDGAISSSAPLLFFNSKQTDHSQITTRTFVDAGCNRKAIETGWEVLDKLAKTKAGRGKLNKIFKLDPKKSLISKKEDVKNLKEYVKEAMTRLSYVNYPYPTHFLEKVPGWPVKKVCEKIRKIETSDEKTAEQLYNIVNLYYNYTGDKKFLCANTENCGDGYSIGWPFHRCTEMIILLCSKGPPNDFFWNNCPDSYEKRTLWCKSKFESLGYETRMMRPNNIVDLFGSPDSSTTSNIVFTNGDLDPWAAYGFTEEKLNGSIKSIIFKNGAHHYDLRGTHELDTKEVKQVRIFEKNEIRKWIKEKNMKKNHEII</sequence>
<proteinExistence type="inferred from homology"/>
<dbReference type="Proteomes" id="UP001152747">
    <property type="component" value="Unassembled WGS sequence"/>
</dbReference>
<dbReference type="PANTHER" id="PTHR11010:SF38">
    <property type="entry name" value="LYSOSOMAL PRO-X CARBOXYPEPTIDASE"/>
    <property type="match status" value="1"/>
</dbReference>
<dbReference type="InterPro" id="IPR029058">
    <property type="entry name" value="AB_hydrolase_fold"/>
</dbReference>
<dbReference type="Gene3D" id="1.20.120.980">
    <property type="entry name" value="Serine carboxypeptidase S28, SKS domain"/>
    <property type="match status" value="1"/>
</dbReference>
<keyword evidence="3" id="KW-0732">Signal</keyword>
<dbReference type="GO" id="GO:0008239">
    <property type="term" value="F:dipeptidyl-peptidase activity"/>
    <property type="evidence" value="ECO:0007669"/>
    <property type="project" value="TreeGrafter"/>
</dbReference>
<keyword evidence="6" id="KW-0325">Glycoprotein</keyword>
<evidence type="ECO:0000313" key="7">
    <source>
        <dbReference type="EMBL" id="CAI5447334.1"/>
    </source>
</evidence>
<dbReference type="PANTHER" id="PTHR11010">
    <property type="entry name" value="PROTEASE S28 PRO-X CARBOXYPEPTIDASE-RELATED"/>
    <property type="match status" value="1"/>
</dbReference>
<dbReference type="InterPro" id="IPR008758">
    <property type="entry name" value="Peptidase_S28"/>
</dbReference>
<evidence type="ECO:0000256" key="6">
    <source>
        <dbReference type="ARBA" id="ARBA00023180"/>
    </source>
</evidence>
<reference evidence="7" key="1">
    <citation type="submission" date="2022-11" db="EMBL/GenBank/DDBJ databases">
        <authorList>
            <person name="Kikuchi T."/>
        </authorList>
    </citation>
    <scope>NUCLEOTIDE SEQUENCE</scope>
    <source>
        <strain evidence="7">PS1010</strain>
    </source>
</reference>
<name>A0A9P1IKN0_9PELO</name>
<evidence type="ECO:0000313" key="8">
    <source>
        <dbReference type="Proteomes" id="UP001152747"/>
    </source>
</evidence>
<evidence type="ECO:0000256" key="1">
    <source>
        <dbReference type="ARBA" id="ARBA00011079"/>
    </source>
</evidence>
<keyword evidence="2" id="KW-0645">Protease</keyword>
<dbReference type="GO" id="GO:0006508">
    <property type="term" value="P:proteolysis"/>
    <property type="evidence" value="ECO:0007669"/>
    <property type="project" value="UniProtKB-KW"/>
</dbReference>
<accession>A0A9P1IKN0</accession>
<evidence type="ECO:0000256" key="5">
    <source>
        <dbReference type="ARBA" id="ARBA00022825"/>
    </source>
</evidence>
<dbReference type="InterPro" id="IPR042269">
    <property type="entry name" value="Ser_carbopepase_S28_SKS"/>
</dbReference>
<comment type="caution">
    <text evidence="7">The sequence shown here is derived from an EMBL/GenBank/DDBJ whole genome shotgun (WGS) entry which is preliminary data.</text>
</comment>
<evidence type="ECO:0000256" key="4">
    <source>
        <dbReference type="ARBA" id="ARBA00022801"/>
    </source>
</evidence>
<dbReference type="SUPFAM" id="SSF53474">
    <property type="entry name" value="alpha/beta-Hydrolases"/>
    <property type="match status" value="1"/>
</dbReference>
<organism evidence="7 8">
    <name type="scientific">Caenorhabditis angaria</name>
    <dbReference type="NCBI Taxonomy" id="860376"/>
    <lineage>
        <taxon>Eukaryota</taxon>
        <taxon>Metazoa</taxon>
        <taxon>Ecdysozoa</taxon>
        <taxon>Nematoda</taxon>
        <taxon>Chromadorea</taxon>
        <taxon>Rhabditida</taxon>
        <taxon>Rhabditina</taxon>
        <taxon>Rhabditomorpha</taxon>
        <taxon>Rhabditoidea</taxon>
        <taxon>Rhabditidae</taxon>
        <taxon>Peloderinae</taxon>
        <taxon>Caenorhabditis</taxon>
    </lineage>
</organism>
<keyword evidence="8" id="KW-1185">Reference proteome</keyword>